<dbReference type="EMBL" id="NBBI01000006">
    <property type="protein sequence ID" value="OWK28425.1"/>
    <property type="molecule type" value="Genomic_DNA"/>
</dbReference>
<comment type="caution">
    <text evidence="1">The sequence shown here is derived from an EMBL/GenBank/DDBJ whole genome shotgun (WGS) entry which is preliminary data.</text>
</comment>
<organism evidence="1 2">
    <name type="scientific">Sphingomonas dokdonensis</name>
    <dbReference type="NCBI Taxonomy" id="344880"/>
    <lineage>
        <taxon>Bacteria</taxon>
        <taxon>Pseudomonadati</taxon>
        <taxon>Pseudomonadota</taxon>
        <taxon>Alphaproteobacteria</taxon>
        <taxon>Sphingomonadales</taxon>
        <taxon>Sphingomonadaceae</taxon>
        <taxon>Sphingomonas</taxon>
    </lineage>
</organism>
<dbReference type="RefSeq" id="WP_088368144.1">
    <property type="nucleotide sequence ID" value="NZ_NBBI01000006.1"/>
</dbReference>
<gene>
    <name evidence="1" type="ORF">SPDO_28270</name>
</gene>
<keyword evidence="2" id="KW-1185">Reference proteome</keyword>
<protein>
    <submittedName>
        <fullName evidence="1">Uncharacterized protein</fullName>
    </submittedName>
</protein>
<dbReference type="AlphaFoldDB" id="A0A245ZFA0"/>
<accession>A0A245ZFA0</accession>
<evidence type="ECO:0000313" key="2">
    <source>
        <dbReference type="Proteomes" id="UP000197290"/>
    </source>
</evidence>
<reference evidence="1 2" key="1">
    <citation type="submission" date="2017-03" db="EMBL/GenBank/DDBJ databases">
        <title>Genome sequence of Sphingomonas dokdonensis DSM 21029.</title>
        <authorList>
            <person name="Poehlein A."/>
            <person name="Wuebbeler J.H."/>
            <person name="Steinbuechel A."/>
            <person name="Daniel R."/>
        </authorList>
    </citation>
    <scope>NUCLEOTIDE SEQUENCE [LARGE SCALE GENOMIC DNA]</scope>
    <source>
        <strain evidence="1 2">DSM 21029</strain>
    </source>
</reference>
<name>A0A245ZFA0_9SPHN</name>
<evidence type="ECO:0000313" key="1">
    <source>
        <dbReference type="EMBL" id="OWK28425.1"/>
    </source>
</evidence>
<sequence>MANMQKSVQHRSRLLIILAIAALVVALLAIEKHTNWLELRPGSGTASAMALAAERPAAAR</sequence>
<dbReference type="Proteomes" id="UP000197290">
    <property type="component" value="Unassembled WGS sequence"/>
</dbReference>
<proteinExistence type="predicted"/>